<evidence type="ECO:0000313" key="4">
    <source>
        <dbReference type="Proteomes" id="UP000827892"/>
    </source>
</evidence>
<reference evidence="2 4" key="2">
    <citation type="submission" date="2022-05" db="EMBL/GenBank/DDBJ databases">
        <title>Chromosome-level reference genomes for two strains of Caenorhabditis briggsae: an improved platform for comparative genomics.</title>
        <authorList>
            <person name="Stevens L."/>
            <person name="Andersen E.C."/>
        </authorList>
    </citation>
    <scope>NUCLEOTIDE SEQUENCE [LARGE SCALE GENOMIC DNA]</scope>
    <source>
        <strain evidence="2">QX1410_ONT</strain>
        <tissue evidence="2">Whole-organism</tissue>
    </source>
</reference>
<evidence type="ECO:0000313" key="3">
    <source>
        <dbReference type="EMBL" id="UMM15477.1"/>
    </source>
</evidence>
<keyword evidence="1" id="KW-0472">Membrane</keyword>
<evidence type="ECO:0000256" key="1">
    <source>
        <dbReference type="SAM" id="Phobius"/>
    </source>
</evidence>
<keyword evidence="1" id="KW-0812">Transmembrane</keyword>
<sequence>MSEELLKWRDGTVRVAGIALSLLFVMLYFIYLCLAGVSKRHCFKPSVTYAADDDVVVLRRISDLPDLTPPPAYDAVREAPPPSYNSVVYHETI</sequence>
<name>A0AAE9E9U1_CAEBR</name>
<dbReference type="EMBL" id="CP092620">
    <property type="protein sequence ID" value="UMM15477.1"/>
    <property type="molecule type" value="Genomic_DNA"/>
</dbReference>
<dbReference type="Proteomes" id="UP000829354">
    <property type="component" value="Chromosome I"/>
</dbReference>
<accession>A0AAE9E9U1</accession>
<proteinExistence type="predicted"/>
<protein>
    <submittedName>
        <fullName evidence="3">Uncharacterized protein</fullName>
    </submittedName>
</protein>
<dbReference type="KEGG" id="cbr:CBG_08715"/>
<dbReference type="AlphaFoldDB" id="A0AAE9E9U1"/>
<dbReference type="OMA" id="VPWISRD"/>
<evidence type="ECO:0000313" key="5">
    <source>
        <dbReference type="Proteomes" id="UP000829354"/>
    </source>
</evidence>
<reference evidence="3 5" key="1">
    <citation type="submission" date="2022-04" db="EMBL/GenBank/DDBJ databases">
        <title>Chromosome-level reference genomes for two strains of Caenorhabditis briggsae: an improved platform for comparative genomics.</title>
        <authorList>
            <person name="Stevens L."/>
            <person name="Andersen E."/>
        </authorList>
    </citation>
    <scope>NUCLEOTIDE SEQUENCE [LARGE SCALE GENOMIC DNA]</scope>
    <source>
        <strain evidence="3">VX34</strain>
        <tissue evidence="3">Whole-organism</tissue>
    </source>
</reference>
<evidence type="ECO:0000313" key="2">
    <source>
        <dbReference type="EMBL" id="ULU14524.1"/>
    </source>
</evidence>
<organism evidence="3 5">
    <name type="scientific">Caenorhabditis briggsae</name>
    <dbReference type="NCBI Taxonomy" id="6238"/>
    <lineage>
        <taxon>Eukaryota</taxon>
        <taxon>Metazoa</taxon>
        <taxon>Ecdysozoa</taxon>
        <taxon>Nematoda</taxon>
        <taxon>Chromadorea</taxon>
        <taxon>Rhabditida</taxon>
        <taxon>Rhabditina</taxon>
        <taxon>Rhabditomorpha</taxon>
        <taxon>Rhabditoidea</taxon>
        <taxon>Rhabditidae</taxon>
        <taxon>Peloderinae</taxon>
        <taxon>Caenorhabditis</taxon>
    </lineage>
</organism>
<keyword evidence="5" id="KW-1185">Reference proteome</keyword>
<keyword evidence="1" id="KW-1133">Transmembrane helix</keyword>
<dbReference type="Proteomes" id="UP000827892">
    <property type="component" value="Chromosome I"/>
</dbReference>
<gene>
    <name evidence="2" type="ORF">L3Y34_016771</name>
    <name evidence="3" type="ORF">L5515_002852</name>
</gene>
<feature type="transmembrane region" description="Helical" evidence="1">
    <location>
        <begin position="12"/>
        <end position="34"/>
    </location>
</feature>
<dbReference type="EMBL" id="CP090891">
    <property type="protein sequence ID" value="ULU14524.1"/>
    <property type="molecule type" value="Genomic_DNA"/>
</dbReference>